<dbReference type="SMART" id="SM00448">
    <property type="entry name" value="REC"/>
    <property type="match status" value="1"/>
</dbReference>
<organism evidence="3 4">
    <name type="scientific">Adhaeribacter radiodurans</name>
    <dbReference type="NCBI Taxonomy" id="2745197"/>
    <lineage>
        <taxon>Bacteria</taxon>
        <taxon>Pseudomonadati</taxon>
        <taxon>Bacteroidota</taxon>
        <taxon>Cytophagia</taxon>
        <taxon>Cytophagales</taxon>
        <taxon>Hymenobacteraceae</taxon>
        <taxon>Adhaeribacter</taxon>
    </lineage>
</organism>
<feature type="domain" description="Response regulatory" evidence="2">
    <location>
        <begin position="8"/>
        <end position="134"/>
    </location>
</feature>
<dbReference type="InterPro" id="IPR011006">
    <property type="entry name" value="CheY-like_superfamily"/>
</dbReference>
<evidence type="ECO:0000313" key="4">
    <source>
        <dbReference type="Proteomes" id="UP000514509"/>
    </source>
</evidence>
<protein>
    <submittedName>
        <fullName evidence="3">Response regulator</fullName>
    </submittedName>
</protein>
<gene>
    <name evidence="3" type="ORF">HUW48_04800</name>
</gene>
<dbReference type="GO" id="GO:0000160">
    <property type="term" value="P:phosphorelay signal transduction system"/>
    <property type="evidence" value="ECO:0007669"/>
    <property type="project" value="InterPro"/>
</dbReference>
<dbReference type="InterPro" id="IPR001789">
    <property type="entry name" value="Sig_transdc_resp-reg_receiver"/>
</dbReference>
<keyword evidence="4" id="KW-1185">Reference proteome</keyword>
<feature type="modified residue" description="4-aspartylphosphate" evidence="1">
    <location>
        <position position="65"/>
    </location>
</feature>
<dbReference type="Proteomes" id="UP000514509">
    <property type="component" value="Chromosome"/>
</dbReference>
<reference evidence="3 4" key="1">
    <citation type="submission" date="2020-06" db="EMBL/GenBank/DDBJ databases">
        <authorList>
            <person name="Hwang Y.J."/>
        </authorList>
    </citation>
    <scope>NUCLEOTIDE SEQUENCE [LARGE SCALE GENOMIC DNA]</scope>
    <source>
        <strain evidence="3 4">KUDC8001</strain>
    </source>
</reference>
<evidence type="ECO:0000256" key="1">
    <source>
        <dbReference type="PROSITE-ProRule" id="PRU00169"/>
    </source>
</evidence>
<dbReference type="RefSeq" id="WP_182414591.1">
    <property type="nucleotide sequence ID" value="NZ_CP055153.1"/>
</dbReference>
<evidence type="ECO:0000259" key="2">
    <source>
        <dbReference type="PROSITE" id="PS50110"/>
    </source>
</evidence>
<accession>A0A7L7L3M1</accession>
<proteinExistence type="predicted"/>
<dbReference type="PROSITE" id="PS50110">
    <property type="entry name" value="RESPONSE_REGULATORY"/>
    <property type="match status" value="1"/>
</dbReference>
<keyword evidence="1" id="KW-0597">Phosphoprotein</keyword>
<dbReference type="EMBL" id="CP055153">
    <property type="protein sequence ID" value="QMU27396.1"/>
    <property type="molecule type" value="Genomic_DNA"/>
</dbReference>
<dbReference type="Gene3D" id="3.40.50.2300">
    <property type="match status" value="1"/>
</dbReference>
<evidence type="ECO:0000313" key="3">
    <source>
        <dbReference type="EMBL" id="QMU27396.1"/>
    </source>
</evidence>
<dbReference type="PANTHER" id="PTHR44520">
    <property type="entry name" value="RESPONSE REGULATOR RCP1-RELATED"/>
    <property type="match status" value="1"/>
</dbReference>
<sequence length="140" mass="16204">MTQTVINSVLLIDDDAISNFLNTRLLKEMHVAQNIKVTLNGEEALRYLQQEKAADNPFPELILLDINMPVMNGFEFLEAFREVADENNHSVIIILTTSTNTRDFEQLQRYEEVEVYLSKPLTDENLQYIIDKHFPQDSDS</sequence>
<reference evidence="3 4" key="2">
    <citation type="submission" date="2020-08" db="EMBL/GenBank/DDBJ databases">
        <title>Adhaeribacter dokdonensis sp. nov., isolated from the rhizosphere of Elymus tsukushiensis, a plant native to the Dokdo Islands, Republic of Korea.</title>
        <authorList>
            <person name="Ghim S.Y."/>
        </authorList>
    </citation>
    <scope>NUCLEOTIDE SEQUENCE [LARGE SCALE GENOMIC DNA]</scope>
    <source>
        <strain evidence="3 4">KUDC8001</strain>
    </source>
</reference>
<dbReference type="KEGG" id="add:HUW48_04800"/>
<dbReference type="InterPro" id="IPR052893">
    <property type="entry name" value="TCS_response_regulator"/>
</dbReference>
<name>A0A7L7L3M1_9BACT</name>
<dbReference type="SUPFAM" id="SSF52172">
    <property type="entry name" value="CheY-like"/>
    <property type="match status" value="1"/>
</dbReference>
<dbReference type="AlphaFoldDB" id="A0A7L7L3M1"/>
<dbReference type="PANTHER" id="PTHR44520:SF2">
    <property type="entry name" value="RESPONSE REGULATOR RCP1"/>
    <property type="match status" value="1"/>
</dbReference>
<dbReference type="Pfam" id="PF00072">
    <property type="entry name" value="Response_reg"/>
    <property type="match status" value="1"/>
</dbReference>